<name>A0ABQ9ULA9_SAGOE</name>
<protein>
    <submittedName>
        <fullName evidence="1">Uncharacterized protein</fullName>
    </submittedName>
</protein>
<keyword evidence="2" id="KW-1185">Reference proteome</keyword>
<dbReference type="PANTHER" id="PTHR14870">
    <property type="entry name" value="TUBULIN EPSILON AND DELTA COMPLEX PROTEIN 2"/>
    <property type="match status" value="1"/>
</dbReference>
<accession>A0ABQ9ULA9</accession>
<dbReference type="Proteomes" id="UP001266305">
    <property type="component" value="Unassembled WGS sequence"/>
</dbReference>
<dbReference type="PANTHER" id="PTHR14870:SF1">
    <property type="entry name" value="TUBULIN EPSILON AND DELTA COMPLEX PROTEIN 2"/>
    <property type="match status" value="1"/>
</dbReference>
<sequence length="309" mass="33345">MGLVDPRAKQGSSEHRLLRQAPAAAACGIQEGGFPEHELASSIPLSQSVSSWFPVASGGPLLAFSRARHPAWGPHPGPCLPPKAQLAVWYNHVPLCFLGCPMCAPSLWAQLSSMQTSDSTDTTAAKTQFLQNLQTAVSLLGSQEPRGPLALNLAGLRSSPRKGWRGMARATSQTRSLVGAAGLGHREVFLTHVQSGGPQPRLSTEEVEAETGRLWKACSMLRLRMREELSAGAWSWACREECGGRVQGGFPDCHGLHLPLLTSAAPTDWMQEYRCLLTLEGLQAMVGQCLHRLQELRAGETPPSSCYLH</sequence>
<dbReference type="Pfam" id="PF15764">
    <property type="entry name" value="DUF4693"/>
    <property type="match status" value="3"/>
</dbReference>
<dbReference type="EMBL" id="JASSZA010000011">
    <property type="protein sequence ID" value="KAK2097328.1"/>
    <property type="molecule type" value="Genomic_DNA"/>
</dbReference>
<gene>
    <name evidence="1" type="ORF">P7K49_022779</name>
</gene>
<reference evidence="1 2" key="1">
    <citation type="submission" date="2023-05" db="EMBL/GenBank/DDBJ databases">
        <title>B98-5 Cell Line De Novo Hybrid Assembly: An Optical Mapping Approach.</title>
        <authorList>
            <person name="Kananen K."/>
            <person name="Auerbach J.A."/>
            <person name="Kautto E."/>
            <person name="Blachly J.S."/>
        </authorList>
    </citation>
    <scope>NUCLEOTIDE SEQUENCE [LARGE SCALE GENOMIC DNA]</scope>
    <source>
        <strain evidence="1">B95-8</strain>
        <tissue evidence="1">Cell line</tissue>
    </source>
</reference>
<comment type="caution">
    <text evidence="1">The sequence shown here is derived from an EMBL/GenBank/DDBJ whole genome shotgun (WGS) entry which is preliminary data.</text>
</comment>
<evidence type="ECO:0000313" key="2">
    <source>
        <dbReference type="Proteomes" id="UP001266305"/>
    </source>
</evidence>
<dbReference type="InterPro" id="IPR031518">
    <property type="entry name" value="DUF4693"/>
</dbReference>
<organism evidence="1 2">
    <name type="scientific">Saguinus oedipus</name>
    <name type="common">Cotton-top tamarin</name>
    <name type="synonym">Oedipomidas oedipus</name>
    <dbReference type="NCBI Taxonomy" id="9490"/>
    <lineage>
        <taxon>Eukaryota</taxon>
        <taxon>Metazoa</taxon>
        <taxon>Chordata</taxon>
        <taxon>Craniata</taxon>
        <taxon>Vertebrata</taxon>
        <taxon>Euteleostomi</taxon>
        <taxon>Mammalia</taxon>
        <taxon>Eutheria</taxon>
        <taxon>Euarchontoglires</taxon>
        <taxon>Primates</taxon>
        <taxon>Haplorrhini</taxon>
        <taxon>Platyrrhini</taxon>
        <taxon>Cebidae</taxon>
        <taxon>Callitrichinae</taxon>
        <taxon>Saguinus</taxon>
    </lineage>
</organism>
<evidence type="ECO:0000313" key="1">
    <source>
        <dbReference type="EMBL" id="KAK2097328.1"/>
    </source>
</evidence>
<proteinExistence type="predicted"/>